<keyword evidence="2" id="KW-0472">Membrane</keyword>
<feature type="region of interest" description="Disordered" evidence="1">
    <location>
        <begin position="254"/>
        <end position="279"/>
    </location>
</feature>
<dbReference type="EMBL" id="JBHTOG010000007">
    <property type="protein sequence ID" value="MFD1431437.1"/>
    <property type="molecule type" value="Genomic_DNA"/>
</dbReference>
<keyword evidence="2" id="KW-0812">Transmembrane</keyword>
<feature type="transmembrane region" description="Helical" evidence="2">
    <location>
        <begin position="303"/>
        <end position="325"/>
    </location>
</feature>
<evidence type="ECO:0000313" key="3">
    <source>
        <dbReference type="EMBL" id="MFD1431437.1"/>
    </source>
</evidence>
<evidence type="ECO:0000313" key="4">
    <source>
        <dbReference type="Proteomes" id="UP001597192"/>
    </source>
</evidence>
<sequence length="330" mass="35250">MIQEAKYIAASHLGGMFMYAVDRDGRTYSKDDLNHVYPTSYRWTKTAIALTKGYTLNQIKAAALQHISRVANSKGWDEETVTKTRTSVNAATSIFEVYSAFMSDDYEQSVDPTFDAIKEIENPLADKTALETARAAAEKLVEKSIDPAALKTAITNAETVDADEWATQNAVDAATVALNTAIKHATDALAAKAKADEAAGFKVGKRDGEAGKSSAAKTDVVLKQPAAYQTGYANGYKLGADSYAAAQKALADKKDTAGAQPTQKLAKPTVTPTPMKKARTKTLATKTPAKKIVDSQLPATGDLVNTGLIMLGTVLLMTVGILVVIRKRRA</sequence>
<dbReference type="Proteomes" id="UP001597192">
    <property type="component" value="Unassembled WGS sequence"/>
</dbReference>
<dbReference type="RefSeq" id="WP_125698389.1">
    <property type="nucleotide sequence ID" value="NZ_JBHTOG010000007.1"/>
</dbReference>
<dbReference type="Gene3D" id="1.20.1270.90">
    <property type="entry name" value="AF1782-like"/>
    <property type="match status" value="1"/>
</dbReference>
<keyword evidence="4" id="KW-1185">Reference proteome</keyword>
<name>A0ABW4CKK2_9LACO</name>
<keyword evidence="2" id="KW-1133">Transmembrane helix</keyword>
<reference evidence="4" key="1">
    <citation type="journal article" date="2019" name="Int. J. Syst. Evol. Microbiol.">
        <title>The Global Catalogue of Microorganisms (GCM) 10K type strain sequencing project: providing services to taxonomists for standard genome sequencing and annotation.</title>
        <authorList>
            <consortium name="The Broad Institute Genomics Platform"/>
            <consortium name="The Broad Institute Genome Sequencing Center for Infectious Disease"/>
            <person name="Wu L."/>
            <person name="Ma J."/>
        </authorList>
    </citation>
    <scope>NUCLEOTIDE SEQUENCE [LARGE SCALE GENOMIC DNA]</scope>
    <source>
        <strain evidence="4">CCM 8947</strain>
    </source>
</reference>
<organism evidence="3 4">
    <name type="scientific">Lacticaseibacillus yichunensis</name>
    <dbReference type="NCBI Taxonomy" id="2486015"/>
    <lineage>
        <taxon>Bacteria</taxon>
        <taxon>Bacillati</taxon>
        <taxon>Bacillota</taxon>
        <taxon>Bacilli</taxon>
        <taxon>Lactobacillales</taxon>
        <taxon>Lactobacillaceae</taxon>
        <taxon>Lacticaseibacillus</taxon>
    </lineage>
</organism>
<evidence type="ECO:0000256" key="2">
    <source>
        <dbReference type="SAM" id="Phobius"/>
    </source>
</evidence>
<accession>A0ABW4CKK2</accession>
<gene>
    <name evidence="3" type="ORF">ACFQ47_01885</name>
</gene>
<protein>
    <submittedName>
        <fullName evidence="3">LPXTG cell wall anchor domain-containing protein</fullName>
    </submittedName>
</protein>
<evidence type="ECO:0000256" key="1">
    <source>
        <dbReference type="SAM" id="MobiDB-lite"/>
    </source>
</evidence>
<comment type="caution">
    <text evidence="3">The sequence shown here is derived from an EMBL/GenBank/DDBJ whole genome shotgun (WGS) entry which is preliminary data.</text>
</comment>
<proteinExistence type="predicted"/>
<dbReference type="NCBIfam" id="TIGR01167">
    <property type="entry name" value="LPXTG_anchor"/>
    <property type="match status" value="1"/>
</dbReference>